<comment type="subcellular location">
    <subcellularLocation>
        <location evidence="1">Nucleus</location>
    </subcellularLocation>
</comment>
<dbReference type="STRING" id="1392247.A0A3N4KQH2"/>
<reference evidence="7 8" key="1">
    <citation type="journal article" date="2018" name="Nat. Ecol. Evol.">
        <title>Pezizomycetes genomes reveal the molecular basis of ectomycorrhizal truffle lifestyle.</title>
        <authorList>
            <person name="Murat C."/>
            <person name="Payen T."/>
            <person name="Noel B."/>
            <person name="Kuo A."/>
            <person name="Morin E."/>
            <person name="Chen J."/>
            <person name="Kohler A."/>
            <person name="Krizsan K."/>
            <person name="Balestrini R."/>
            <person name="Da Silva C."/>
            <person name="Montanini B."/>
            <person name="Hainaut M."/>
            <person name="Levati E."/>
            <person name="Barry K.W."/>
            <person name="Belfiori B."/>
            <person name="Cichocki N."/>
            <person name="Clum A."/>
            <person name="Dockter R.B."/>
            <person name="Fauchery L."/>
            <person name="Guy J."/>
            <person name="Iotti M."/>
            <person name="Le Tacon F."/>
            <person name="Lindquist E.A."/>
            <person name="Lipzen A."/>
            <person name="Malagnac F."/>
            <person name="Mello A."/>
            <person name="Molinier V."/>
            <person name="Miyauchi S."/>
            <person name="Poulain J."/>
            <person name="Riccioni C."/>
            <person name="Rubini A."/>
            <person name="Sitrit Y."/>
            <person name="Splivallo R."/>
            <person name="Traeger S."/>
            <person name="Wang M."/>
            <person name="Zifcakova L."/>
            <person name="Wipf D."/>
            <person name="Zambonelli A."/>
            <person name="Paolocci F."/>
            <person name="Nowrousian M."/>
            <person name="Ottonello S."/>
            <person name="Baldrian P."/>
            <person name="Spatafora J.W."/>
            <person name="Henrissat B."/>
            <person name="Nagy L.G."/>
            <person name="Aury J.M."/>
            <person name="Wincker P."/>
            <person name="Grigoriev I.V."/>
            <person name="Bonfante P."/>
            <person name="Martin F.M."/>
        </authorList>
    </citation>
    <scope>NUCLEOTIDE SEQUENCE [LARGE SCALE GENOMIC DNA]</scope>
    <source>
        <strain evidence="7 8">CCBAS932</strain>
    </source>
</reference>
<evidence type="ECO:0000256" key="1">
    <source>
        <dbReference type="ARBA" id="ARBA00004123"/>
    </source>
</evidence>
<keyword evidence="8" id="KW-1185">Reference proteome</keyword>
<evidence type="ECO:0000256" key="3">
    <source>
        <dbReference type="ARBA" id="ARBA00023163"/>
    </source>
</evidence>
<dbReference type="InParanoid" id="A0A3N4KQH2"/>
<keyword evidence="4" id="KW-0539">Nucleus</keyword>
<proteinExistence type="predicted"/>
<dbReference type="Gene3D" id="2.60.40.3960">
    <property type="entry name" value="Velvet domain"/>
    <property type="match status" value="1"/>
</dbReference>
<dbReference type="PANTHER" id="PTHR33572:SF15">
    <property type="entry name" value="VELVET DOMAIN-CONTAINING PROTEIN"/>
    <property type="match status" value="1"/>
</dbReference>
<dbReference type="GO" id="GO:0005634">
    <property type="term" value="C:nucleus"/>
    <property type="evidence" value="ECO:0007669"/>
    <property type="project" value="UniProtKB-SubCell"/>
</dbReference>
<name>A0A3N4KQH2_9PEZI</name>
<gene>
    <name evidence="7" type="ORF">P167DRAFT_553460</name>
</gene>
<evidence type="ECO:0000256" key="2">
    <source>
        <dbReference type="ARBA" id="ARBA00023015"/>
    </source>
</evidence>
<dbReference type="Proteomes" id="UP000277580">
    <property type="component" value="Unassembled WGS sequence"/>
</dbReference>
<dbReference type="InterPro" id="IPR037525">
    <property type="entry name" value="Velvet_dom"/>
</dbReference>
<protein>
    <recommendedName>
        <fullName evidence="6">Velvet domain-containing protein</fullName>
    </recommendedName>
</protein>
<sequence>MARRFNNTHSLDGSGRSYSLQVAVQPPRVARAGAPLYPPLAIRVHICDVETGEEISGEDELNNLFAQATLYGENINSPPLAPPDMFLLSGRLSMSLDLLNDAPGESDEDAAPLSRQQGSYVIFPDLVINRTGHYRLGVSLFKVGGSRRGRSSEDPHGGGTSLEEAKSNVIIVQEDSAPVEIDPEEQQFLEHIRDRGIMVPSPPST</sequence>
<organism evidence="7 8">
    <name type="scientific">Morchella conica CCBAS932</name>
    <dbReference type="NCBI Taxonomy" id="1392247"/>
    <lineage>
        <taxon>Eukaryota</taxon>
        <taxon>Fungi</taxon>
        <taxon>Dikarya</taxon>
        <taxon>Ascomycota</taxon>
        <taxon>Pezizomycotina</taxon>
        <taxon>Pezizomycetes</taxon>
        <taxon>Pezizales</taxon>
        <taxon>Morchellaceae</taxon>
        <taxon>Morchella</taxon>
    </lineage>
</organism>
<evidence type="ECO:0000259" key="6">
    <source>
        <dbReference type="PROSITE" id="PS51821"/>
    </source>
</evidence>
<accession>A0A3N4KQH2</accession>
<feature type="domain" description="Velvet" evidence="6">
    <location>
        <begin position="13"/>
        <end position="202"/>
    </location>
</feature>
<dbReference type="InterPro" id="IPR021740">
    <property type="entry name" value="Velvet"/>
</dbReference>
<evidence type="ECO:0000256" key="5">
    <source>
        <dbReference type="SAM" id="MobiDB-lite"/>
    </source>
</evidence>
<dbReference type="EMBL" id="ML119127">
    <property type="protein sequence ID" value="RPB12737.1"/>
    <property type="molecule type" value="Genomic_DNA"/>
</dbReference>
<dbReference type="AlphaFoldDB" id="A0A3N4KQH2"/>
<feature type="region of interest" description="Disordered" evidence="5">
    <location>
        <begin position="145"/>
        <end position="168"/>
    </location>
</feature>
<dbReference type="PROSITE" id="PS51821">
    <property type="entry name" value="VELVET"/>
    <property type="match status" value="1"/>
</dbReference>
<evidence type="ECO:0000256" key="4">
    <source>
        <dbReference type="ARBA" id="ARBA00023242"/>
    </source>
</evidence>
<dbReference type="InterPro" id="IPR038491">
    <property type="entry name" value="Velvet_dom_sf"/>
</dbReference>
<dbReference type="OrthoDB" id="5399926at2759"/>
<evidence type="ECO:0000313" key="7">
    <source>
        <dbReference type="EMBL" id="RPB12737.1"/>
    </source>
</evidence>
<keyword evidence="3" id="KW-0804">Transcription</keyword>
<keyword evidence="2" id="KW-0805">Transcription regulation</keyword>
<evidence type="ECO:0000313" key="8">
    <source>
        <dbReference type="Proteomes" id="UP000277580"/>
    </source>
</evidence>
<dbReference type="PANTHER" id="PTHR33572">
    <property type="entry name" value="SPORE DEVELOPMENT REGULATOR VOSA"/>
    <property type="match status" value="1"/>
</dbReference>